<evidence type="ECO:0000313" key="2">
    <source>
        <dbReference type="Proteomes" id="UP000046680"/>
    </source>
</evidence>
<gene>
    <name evidence="1" type="ORF">ERS007657_02348</name>
</gene>
<accession>A0A654U1M7</accession>
<proteinExistence type="predicted"/>
<name>A0A654U1M7_MYCTX</name>
<protein>
    <submittedName>
        <fullName evidence="1">Uncharacterized protein</fullName>
    </submittedName>
</protein>
<organism evidence="1 2">
    <name type="scientific">Mycobacterium tuberculosis</name>
    <dbReference type="NCBI Taxonomy" id="1773"/>
    <lineage>
        <taxon>Bacteria</taxon>
        <taxon>Bacillati</taxon>
        <taxon>Actinomycetota</taxon>
        <taxon>Actinomycetes</taxon>
        <taxon>Mycobacteriales</taxon>
        <taxon>Mycobacteriaceae</taxon>
        <taxon>Mycobacterium</taxon>
        <taxon>Mycobacterium tuberculosis complex</taxon>
    </lineage>
</organism>
<dbReference type="AlphaFoldDB" id="A0A654U1M7"/>
<sequence length="43" mass="4748">MPGRFKLRFSCGATGYRVIPIRYGCANFPSQGVRVALDLKVVC</sequence>
<dbReference type="Proteomes" id="UP000046680">
    <property type="component" value="Unassembled WGS sequence"/>
</dbReference>
<evidence type="ECO:0000313" key="1">
    <source>
        <dbReference type="EMBL" id="CFR85137.1"/>
    </source>
</evidence>
<dbReference type="EMBL" id="CGCX01000889">
    <property type="protein sequence ID" value="CFR85137.1"/>
    <property type="molecule type" value="Genomic_DNA"/>
</dbReference>
<reference evidence="1 2" key="1">
    <citation type="submission" date="2015-03" db="EMBL/GenBank/DDBJ databases">
        <authorList>
            <consortium name="Pathogen Informatics"/>
        </authorList>
    </citation>
    <scope>NUCLEOTIDE SEQUENCE [LARGE SCALE GENOMIC DNA]</scope>
    <source>
        <strain evidence="1 2">C09601061</strain>
    </source>
</reference>